<evidence type="ECO:0000313" key="10">
    <source>
        <dbReference type="EMBL" id="RZN62075.1"/>
    </source>
</evidence>
<evidence type="ECO:0000259" key="9">
    <source>
        <dbReference type="PROSITE" id="PS50893"/>
    </source>
</evidence>
<dbReference type="SMART" id="SM00382">
    <property type="entry name" value="AAA"/>
    <property type="match status" value="1"/>
</dbReference>
<dbReference type="InterPro" id="IPR050093">
    <property type="entry name" value="ABC_SmlMolc_Importer"/>
</dbReference>
<comment type="catalytic activity">
    <reaction evidence="8">
        <text>tungstate(in) + ATP + H2O = tungstate(out) + ADP + phosphate + H(+)</text>
        <dbReference type="Rhea" id="RHEA:35027"/>
        <dbReference type="ChEBI" id="CHEBI:15377"/>
        <dbReference type="ChEBI" id="CHEBI:15378"/>
        <dbReference type="ChEBI" id="CHEBI:30616"/>
        <dbReference type="ChEBI" id="CHEBI:43474"/>
        <dbReference type="ChEBI" id="CHEBI:46502"/>
        <dbReference type="ChEBI" id="CHEBI:456216"/>
        <dbReference type="EC" id="7.3.2.6"/>
    </reaction>
</comment>
<comment type="subunit">
    <text evidence="5">The complex is composed of two ATP-binding proteins (WtpC), two transmembrane proteins (WtpB) and a solute-binding protein (WtpA).</text>
</comment>
<dbReference type="GO" id="GO:0005524">
    <property type="term" value="F:ATP binding"/>
    <property type="evidence" value="ECO:0007669"/>
    <property type="project" value="UniProtKB-KW"/>
</dbReference>
<dbReference type="Gene3D" id="3.40.50.300">
    <property type="entry name" value="P-loop containing nucleotide triphosphate hydrolases"/>
    <property type="match status" value="1"/>
</dbReference>
<dbReference type="InterPro" id="IPR003593">
    <property type="entry name" value="AAA+_ATPase"/>
</dbReference>
<evidence type="ECO:0000256" key="4">
    <source>
        <dbReference type="ARBA" id="ARBA00038307"/>
    </source>
</evidence>
<sequence>MIAVKSLKKSFDNEPVVDEVSFSVRKGETLAIVGPNGAGKTTILRMIAGLIEPDQGVIEVRGRVSMVPQENLLLPWRSLRYNIGLGLKFSGMPEKERNFVVEEVADIMGIKEYLEMNPWKVSGGTARKAAIARALAIKPDVLLLDEPFTGLDIDSRKSLFLTLIKLKPRITMILVTHNMEEVNMLANRVLILTPRPARVSREILVESF</sequence>
<feature type="domain" description="ABC transporter" evidence="9">
    <location>
        <begin position="2"/>
        <end position="207"/>
    </location>
</feature>
<dbReference type="Pfam" id="PF00005">
    <property type="entry name" value="ABC_tran"/>
    <property type="match status" value="1"/>
</dbReference>
<dbReference type="InterPro" id="IPR003439">
    <property type="entry name" value="ABC_transporter-like_ATP-bd"/>
</dbReference>
<organism evidence="10 11">
    <name type="scientific">Candidatus Methanodesulfokora washburnensis</name>
    <dbReference type="NCBI Taxonomy" id="2478471"/>
    <lineage>
        <taxon>Archaea</taxon>
        <taxon>Thermoproteota</taxon>
        <taxon>Candidatus Korarchaeia</taxon>
        <taxon>Candidatus Korarchaeia incertae sedis</taxon>
        <taxon>Candidatus Methanodesulfokora</taxon>
    </lineage>
</organism>
<proteinExistence type="inferred from homology"/>
<dbReference type="InterPro" id="IPR027417">
    <property type="entry name" value="P-loop_NTPase"/>
</dbReference>
<evidence type="ECO:0000256" key="2">
    <source>
        <dbReference type="ARBA" id="ARBA00022741"/>
    </source>
</evidence>
<evidence type="ECO:0000256" key="5">
    <source>
        <dbReference type="ARBA" id="ARBA00038781"/>
    </source>
</evidence>
<evidence type="ECO:0000256" key="1">
    <source>
        <dbReference type="ARBA" id="ARBA00022448"/>
    </source>
</evidence>
<reference evidence="10 11" key="1">
    <citation type="journal article" date="2019" name="Nat. Microbiol.">
        <title>Wide diversity of methane and short-chain alkane metabolisms in uncultured archaea.</title>
        <authorList>
            <person name="Borrel G."/>
            <person name="Adam P.S."/>
            <person name="McKay L.J."/>
            <person name="Chen L.X."/>
            <person name="Sierra-Garcia I.N."/>
            <person name="Sieber C.M."/>
            <person name="Letourneur Q."/>
            <person name="Ghozlane A."/>
            <person name="Andersen G.L."/>
            <person name="Li W.J."/>
            <person name="Hallam S.J."/>
            <person name="Muyzer G."/>
            <person name="de Oliveira V.M."/>
            <person name="Inskeep W.P."/>
            <person name="Banfield J.F."/>
            <person name="Gribaldo S."/>
        </authorList>
    </citation>
    <scope>NUCLEOTIDE SEQUENCE [LARGE SCALE GENOMIC DNA]</scope>
    <source>
        <strain evidence="10">NM4</strain>
    </source>
</reference>
<dbReference type="SUPFAM" id="SSF52540">
    <property type="entry name" value="P-loop containing nucleoside triphosphate hydrolases"/>
    <property type="match status" value="1"/>
</dbReference>
<dbReference type="PROSITE" id="PS50893">
    <property type="entry name" value="ABC_TRANSPORTER_2"/>
    <property type="match status" value="1"/>
</dbReference>
<keyword evidence="2" id="KW-0547">Nucleotide-binding</keyword>
<keyword evidence="1" id="KW-0813">Transport</keyword>
<gene>
    <name evidence="10" type="ORF">EF810_03740</name>
</gene>
<dbReference type="OrthoDB" id="10909at2157"/>
<dbReference type="Proteomes" id="UP000316217">
    <property type="component" value="Unassembled WGS sequence"/>
</dbReference>
<dbReference type="PANTHER" id="PTHR42781">
    <property type="entry name" value="SPERMIDINE/PUTRESCINE IMPORT ATP-BINDING PROTEIN POTA"/>
    <property type="match status" value="1"/>
</dbReference>
<evidence type="ECO:0000256" key="7">
    <source>
        <dbReference type="ARBA" id="ARBA00041133"/>
    </source>
</evidence>
<dbReference type="PANTHER" id="PTHR42781:SF4">
    <property type="entry name" value="SPERMIDINE_PUTRESCINE IMPORT ATP-BINDING PROTEIN POTA"/>
    <property type="match status" value="1"/>
</dbReference>
<accession>A0A520KLF5</accession>
<dbReference type="GO" id="GO:0016887">
    <property type="term" value="F:ATP hydrolysis activity"/>
    <property type="evidence" value="ECO:0007669"/>
    <property type="project" value="InterPro"/>
</dbReference>
<protein>
    <recommendedName>
        <fullName evidence="7">Molybdate/tungstate import ATP-binding protein WtpC</fullName>
        <ecNumber evidence="6">7.3.2.6</ecNumber>
    </recommendedName>
</protein>
<evidence type="ECO:0000256" key="6">
    <source>
        <dbReference type="ARBA" id="ARBA00039025"/>
    </source>
</evidence>
<name>A0A520KLF5_9CREN</name>
<evidence type="ECO:0000313" key="11">
    <source>
        <dbReference type="Proteomes" id="UP000316217"/>
    </source>
</evidence>
<dbReference type="EC" id="7.3.2.6" evidence="6"/>
<keyword evidence="3 10" id="KW-0067">ATP-binding</keyword>
<dbReference type="AlphaFoldDB" id="A0A520KLF5"/>
<comment type="caution">
    <text evidence="10">The sequence shown here is derived from an EMBL/GenBank/DDBJ whole genome shotgun (WGS) entry which is preliminary data.</text>
</comment>
<comment type="similarity">
    <text evidence="4">Belongs to the ABC transporter superfamily. Sulfate/tungstate importer (TC 3.A.1.6) family.</text>
</comment>
<evidence type="ECO:0000256" key="8">
    <source>
        <dbReference type="ARBA" id="ARBA00047936"/>
    </source>
</evidence>
<dbReference type="GO" id="GO:1901238">
    <property type="term" value="F:ABC-type tungstate transporter activity"/>
    <property type="evidence" value="ECO:0007669"/>
    <property type="project" value="UniProtKB-EC"/>
</dbReference>
<dbReference type="EMBL" id="RXII01000056">
    <property type="protein sequence ID" value="RZN62075.1"/>
    <property type="molecule type" value="Genomic_DNA"/>
</dbReference>
<evidence type="ECO:0000256" key="3">
    <source>
        <dbReference type="ARBA" id="ARBA00022840"/>
    </source>
</evidence>